<name>B5YBL9_DICT6</name>
<evidence type="ECO:0000313" key="1">
    <source>
        <dbReference type="EMBL" id="ACI18769.1"/>
    </source>
</evidence>
<accession>B5YBL9</accession>
<proteinExistence type="predicted"/>
<reference evidence="1 2" key="1">
    <citation type="journal article" date="2014" name="Genome Announc.">
        <title>Complete Genome Sequence of the Extreme Thermophile Dictyoglomus thermophilum H-6-12.</title>
        <authorList>
            <person name="Coil D.A."/>
            <person name="Badger J.H."/>
            <person name="Forberger H.C."/>
            <person name="Riggs F."/>
            <person name="Madupu R."/>
            <person name="Fedorova N."/>
            <person name="Ward N."/>
            <person name="Robb F.T."/>
            <person name="Eisen J.A."/>
        </authorList>
    </citation>
    <scope>NUCLEOTIDE SEQUENCE [LARGE SCALE GENOMIC DNA]</scope>
    <source>
        <strain evidence="2">ATCC 35947 / DSM 3960 / H-6-12</strain>
    </source>
</reference>
<organism evidence="1 2">
    <name type="scientific">Dictyoglomus thermophilum (strain ATCC 35947 / DSM 3960 / H-6-12)</name>
    <dbReference type="NCBI Taxonomy" id="309799"/>
    <lineage>
        <taxon>Bacteria</taxon>
        <taxon>Pseudomonadati</taxon>
        <taxon>Dictyoglomota</taxon>
        <taxon>Dictyoglomia</taxon>
        <taxon>Dictyoglomales</taxon>
        <taxon>Dictyoglomaceae</taxon>
        <taxon>Dictyoglomus</taxon>
    </lineage>
</organism>
<dbReference type="AlphaFoldDB" id="B5YBL9"/>
<dbReference type="KEGG" id="dth:DICTH_0202"/>
<dbReference type="Proteomes" id="UP000001733">
    <property type="component" value="Chromosome"/>
</dbReference>
<dbReference type="PaxDb" id="309799-DICTH_0202"/>
<dbReference type="EMBL" id="CP001146">
    <property type="protein sequence ID" value="ACI18769.1"/>
    <property type="molecule type" value="Genomic_DNA"/>
</dbReference>
<sequence length="39" mass="4681">MQLYSVRKECEKDFDYNKLKILRGEDFLPPCAVPFLFLI</sequence>
<keyword evidence="2" id="KW-1185">Reference proteome</keyword>
<evidence type="ECO:0000313" key="2">
    <source>
        <dbReference type="Proteomes" id="UP000001733"/>
    </source>
</evidence>
<protein>
    <submittedName>
        <fullName evidence="1">Uncharacterized protein</fullName>
    </submittedName>
</protein>
<dbReference type="HOGENOM" id="CLU_3308638_0_0_0"/>
<gene>
    <name evidence="1" type="ordered locus">DICTH_0202</name>
</gene>